<dbReference type="STRING" id="990371.SAMN05421813_109112"/>
<name>A0A1G9S890_9SPHI</name>
<feature type="chain" id="PRO_5011432896" evidence="4">
    <location>
        <begin position="19"/>
        <end position="320"/>
    </location>
</feature>
<dbReference type="SUPFAM" id="SSF74650">
    <property type="entry name" value="Galactose mutarotase-like"/>
    <property type="match status" value="1"/>
</dbReference>
<evidence type="ECO:0000313" key="5">
    <source>
        <dbReference type="EMBL" id="SDM31527.1"/>
    </source>
</evidence>
<proteinExistence type="predicted"/>
<keyword evidence="4" id="KW-0732">Signal</keyword>
<dbReference type="GO" id="GO:0005975">
    <property type="term" value="P:carbohydrate metabolic process"/>
    <property type="evidence" value="ECO:0007669"/>
    <property type="project" value="InterPro"/>
</dbReference>
<protein>
    <submittedName>
        <fullName evidence="5">Uncharacterized protein</fullName>
    </submittedName>
</protein>
<evidence type="ECO:0000256" key="3">
    <source>
        <dbReference type="ARBA" id="ARBA00022837"/>
    </source>
</evidence>
<accession>A0A1G9S890</accession>
<feature type="signal peptide" evidence="4">
    <location>
        <begin position="1"/>
        <end position="18"/>
    </location>
</feature>
<dbReference type="InterPro" id="IPR014718">
    <property type="entry name" value="GH-type_carb-bd"/>
</dbReference>
<dbReference type="EMBL" id="FNHH01000009">
    <property type="protein sequence ID" value="SDM31527.1"/>
    <property type="molecule type" value="Genomic_DNA"/>
</dbReference>
<keyword evidence="6" id="KW-1185">Reference proteome</keyword>
<comment type="subunit">
    <text evidence="2">Monomer.</text>
</comment>
<reference evidence="6" key="1">
    <citation type="submission" date="2016-10" db="EMBL/GenBank/DDBJ databases">
        <authorList>
            <person name="Varghese N."/>
            <person name="Submissions S."/>
        </authorList>
    </citation>
    <scope>NUCLEOTIDE SEQUENCE [LARGE SCALE GENOMIC DNA]</scope>
    <source>
        <strain evidence="6">DSM 24536</strain>
    </source>
</reference>
<sequence length="320" mass="36836">MKQILLGILIFSASGIFAQYPQSSISNGLIEAKLYLPDAKNGFYRGTRFDWSGVINSLKYKDHEYFGEWYPQHDPKRHDAITGPVEAFDPIDYTTAAPGEKFLKIGIGTLRKIKNEPYRFSNHFEVLNAGKWKVRTKRDRVEFTHTLQDDSGYSYIYKKTVRLVKGKAQMILEHSLKNIGQKAINTSVFNHNFFVIDNQTTGPDFMVSMPFKISSEPAKKSLMNFKDNKMIYTRDLKKGESTMEYPTGFTGTNVGDYDFRIENQKTGAAVRIRSDRPLSHFMYWSVPTTLSPEPFIKIDALPGKEFTWAITYDFYTIDKK</sequence>
<keyword evidence="3" id="KW-0106">Calcium</keyword>
<gene>
    <name evidence="5" type="ORF">SAMN05421813_109112</name>
</gene>
<dbReference type="Proteomes" id="UP000199226">
    <property type="component" value="Unassembled WGS sequence"/>
</dbReference>
<dbReference type="AlphaFoldDB" id="A0A1G9S890"/>
<evidence type="ECO:0000256" key="2">
    <source>
        <dbReference type="ARBA" id="ARBA00011245"/>
    </source>
</evidence>
<dbReference type="RefSeq" id="WP_176767646.1">
    <property type="nucleotide sequence ID" value="NZ_FNHH01000009.1"/>
</dbReference>
<dbReference type="Gene3D" id="2.70.98.10">
    <property type="match status" value="1"/>
</dbReference>
<evidence type="ECO:0000313" key="6">
    <source>
        <dbReference type="Proteomes" id="UP000199226"/>
    </source>
</evidence>
<dbReference type="GO" id="GO:0030246">
    <property type="term" value="F:carbohydrate binding"/>
    <property type="evidence" value="ECO:0007669"/>
    <property type="project" value="InterPro"/>
</dbReference>
<evidence type="ECO:0000256" key="4">
    <source>
        <dbReference type="SAM" id="SignalP"/>
    </source>
</evidence>
<dbReference type="GO" id="GO:0003824">
    <property type="term" value="F:catalytic activity"/>
    <property type="evidence" value="ECO:0007669"/>
    <property type="project" value="InterPro"/>
</dbReference>
<dbReference type="InterPro" id="IPR011013">
    <property type="entry name" value="Gal_mutarotase_sf_dom"/>
</dbReference>
<comment type="cofactor">
    <cofactor evidence="1">
        <name>Ca(2+)</name>
        <dbReference type="ChEBI" id="CHEBI:29108"/>
    </cofactor>
</comment>
<evidence type="ECO:0000256" key="1">
    <source>
        <dbReference type="ARBA" id="ARBA00001913"/>
    </source>
</evidence>
<organism evidence="5 6">
    <name type="scientific">Daejeonella rubra</name>
    <dbReference type="NCBI Taxonomy" id="990371"/>
    <lineage>
        <taxon>Bacteria</taxon>
        <taxon>Pseudomonadati</taxon>
        <taxon>Bacteroidota</taxon>
        <taxon>Sphingobacteriia</taxon>
        <taxon>Sphingobacteriales</taxon>
        <taxon>Sphingobacteriaceae</taxon>
        <taxon>Daejeonella</taxon>
    </lineage>
</organism>